<dbReference type="GO" id="GO:0016491">
    <property type="term" value="F:oxidoreductase activity"/>
    <property type="evidence" value="ECO:0007669"/>
    <property type="project" value="InterPro"/>
</dbReference>
<dbReference type="InterPro" id="IPR017938">
    <property type="entry name" value="Riboflavin_synthase-like_b-brl"/>
</dbReference>
<dbReference type="PANTHER" id="PTHR30157:SF0">
    <property type="entry name" value="NADPH-DEPENDENT FERRIC-CHELATE REDUCTASE"/>
    <property type="match status" value="1"/>
</dbReference>
<dbReference type="InterPro" id="IPR013113">
    <property type="entry name" value="SIP_FAD-bd"/>
</dbReference>
<dbReference type="InterPro" id="IPR007037">
    <property type="entry name" value="SIP_rossman_dom"/>
</dbReference>
<organism evidence="2 3">
    <name type="scientific">Nocardioides zeae</name>
    <dbReference type="NCBI Taxonomy" id="1457234"/>
    <lineage>
        <taxon>Bacteria</taxon>
        <taxon>Bacillati</taxon>
        <taxon>Actinomycetota</taxon>
        <taxon>Actinomycetes</taxon>
        <taxon>Propionibacteriales</taxon>
        <taxon>Nocardioidaceae</taxon>
        <taxon>Nocardioides</taxon>
    </lineage>
</organism>
<evidence type="ECO:0000259" key="1">
    <source>
        <dbReference type="PROSITE" id="PS51384"/>
    </source>
</evidence>
<dbReference type="Proteomes" id="UP001239215">
    <property type="component" value="Unassembled WGS sequence"/>
</dbReference>
<dbReference type="SUPFAM" id="SSF63380">
    <property type="entry name" value="Riboflavin synthase domain-like"/>
    <property type="match status" value="1"/>
</dbReference>
<dbReference type="EMBL" id="JAUTAN010000001">
    <property type="protein sequence ID" value="MDQ1105750.1"/>
    <property type="molecule type" value="Genomic_DNA"/>
</dbReference>
<evidence type="ECO:0000313" key="2">
    <source>
        <dbReference type="EMBL" id="MDQ1105750.1"/>
    </source>
</evidence>
<proteinExistence type="predicted"/>
<dbReference type="InterPro" id="IPR017927">
    <property type="entry name" value="FAD-bd_FR_type"/>
</dbReference>
<dbReference type="PROSITE" id="PS51384">
    <property type="entry name" value="FAD_FR"/>
    <property type="match status" value="1"/>
</dbReference>
<evidence type="ECO:0000313" key="3">
    <source>
        <dbReference type="Proteomes" id="UP001239215"/>
    </source>
</evidence>
<feature type="domain" description="FAD-binding FR-type" evidence="1">
    <location>
        <begin position="6"/>
        <end position="144"/>
    </location>
</feature>
<dbReference type="CDD" id="cd06193">
    <property type="entry name" value="siderophore_interacting"/>
    <property type="match status" value="1"/>
</dbReference>
<dbReference type="Pfam" id="PF04954">
    <property type="entry name" value="SIP"/>
    <property type="match status" value="1"/>
</dbReference>
<sequence length="325" mass="34663">MSEMSVIVAEAEVRAVRRVSSSFVRVELGCDEFAELGRETPWLDQRIKFVFPPAGGTLPRVEPVDGDWYTPWLAIPEDERGCMRTYTVRDVVGEGPDTLLVVDIVVHDPGEGGACSGPGNDWARAARIGDRVIVVAPRRGHDFGGVEWLPGDATDLLVVGDETALPAIYGILRDLPADATGTVFAEVPHRDDVLDDVVGPAGVEVVWLPREGAPRGEELRARVLAHLDRTAGDRAAAAAAASAAALVEPDPEGDLLWETPVFSGLGEEVATTGGVDGPHAGLYAWIAGESKVVTGLRRALVKDLGVDRGQVSFMGYWREGVAMKA</sequence>
<dbReference type="Gene3D" id="3.40.50.80">
    <property type="entry name" value="Nucleotide-binding domain of ferredoxin-NADP reductase (FNR) module"/>
    <property type="match status" value="1"/>
</dbReference>
<dbReference type="AlphaFoldDB" id="A0AAJ1U4I4"/>
<gene>
    <name evidence="2" type="ORF">QE405_003034</name>
</gene>
<dbReference type="InterPro" id="IPR039261">
    <property type="entry name" value="FNR_nucleotide-bd"/>
</dbReference>
<dbReference type="Pfam" id="PF08021">
    <property type="entry name" value="FAD_binding_9"/>
    <property type="match status" value="1"/>
</dbReference>
<accession>A0AAJ1U4I4</accession>
<reference evidence="2" key="1">
    <citation type="submission" date="2023-07" db="EMBL/GenBank/DDBJ databases">
        <title>Functional and genomic diversity of the sorghum phyllosphere microbiome.</title>
        <authorList>
            <person name="Shade A."/>
        </authorList>
    </citation>
    <scope>NUCLEOTIDE SEQUENCE</scope>
    <source>
        <strain evidence="2">SORGH_AS_1067</strain>
    </source>
</reference>
<dbReference type="PANTHER" id="PTHR30157">
    <property type="entry name" value="FERRIC REDUCTASE, NADPH-DEPENDENT"/>
    <property type="match status" value="1"/>
</dbReference>
<dbReference type="Gene3D" id="2.40.30.10">
    <property type="entry name" value="Translation factors"/>
    <property type="match status" value="1"/>
</dbReference>
<protein>
    <submittedName>
        <fullName evidence="2">NADPH-dependent ferric siderophore reductase</fullName>
    </submittedName>
</protein>
<dbReference type="InterPro" id="IPR039374">
    <property type="entry name" value="SIP_fam"/>
</dbReference>
<comment type="caution">
    <text evidence="2">The sequence shown here is derived from an EMBL/GenBank/DDBJ whole genome shotgun (WGS) entry which is preliminary data.</text>
</comment>
<name>A0AAJ1U4I4_9ACTN</name>